<dbReference type="PROSITE" id="PS51318">
    <property type="entry name" value="TAT"/>
    <property type="match status" value="1"/>
</dbReference>
<sequence>MADITRRTLLGAAALTAVAPAARASEWRPARPTRIVVPAPPGGITDIAARLLAGRVQEAWGQPCVVDNKAGGGGVIGTTEFLRAAPDGHTMLVGNIGPQATAYSLFRNLPYRPDAFMPTSGLIRGPNVLVVHPSVQANTVAEFVALLRRSSQPLNYGSSGIGQSPHLSAVWFLQLTGAQATHVPFRGSAPALTELLAGNIQFMFENLIAAAQHIQAGRLRALAVTSATRSPLFPDLPALRETAPDLGAYDVSTWAALFGHAAAPRDAILAWNAEARTMLQNPETVARLRQAGSDPHVTTQEQFAAFVAAEVAKWGDVVRREGLVLEMN</sequence>
<dbReference type="RefSeq" id="WP_211844854.1">
    <property type="nucleotide sequence ID" value="NZ_JAAEDL010000002.1"/>
</dbReference>
<evidence type="ECO:0000256" key="1">
    <source>
        <dbReference type="ARBA" id="ARBA00006987"/>
    </source>
</evidence>
<dbReference type="Gene3D" id="3.40.190.150">
    <property type="entry name" value="Bordetella uptake gene, domain 1"/>
    <property type="match status" value="1"/>
</dbReference>
<evidence type="ECO:0000313" key="2">
    <source>
        <dbReference type="EMBL" id="MBR0679502.1"/>
    </source>
</evidence>
<reference evidence="2" key="1">
    <citation type="submission" date="2020-01" db="EMBL/GenBank/DDBJ databases">
        <authorList>
            <person name="Rat A."/>
        </authorList>
    </citation>
    <scope>NUCLEOTIDE SEQUENCE</scope>
    <source>
        <strain evidence="2">LMG 31228</strain>
    </source>
</reference>
<comment type="similarity">
    <text evidence="1">Belongs to the UPF0065 (bug) family.</text>
</comment>
<dbReference type="InterPro" id="IPR006311">
    <property type="entry name" value="TAT_signal"/>
</dbReference>
<dbReference type="Gene3D" id="3.40.190.10">
    <property type="entry name" value="Periplasmic binding protein-like II"/>
    <property type="match status" value="1"/>
</dbReference>
<dbReference type="PIRSF" id="PIRSF017082">
    <property type="entry name" value="YflP"/>
    <property type="match status" value="1"/>
</dbReference>
<protein>
    <submittedName>
        <fullName evidence="2">Tripartite tricarboxylate transporter substrate binding protein</fullName>
    </submittedName>
</protein>
<reference evidence="2" key="2">
    <citation type="journal article" date="2021" name="Syst. Appl. Microbiol.">
        <title>Roseomonas hellenica sp. nov., isolated from roots of wild-growing Alkanna tinctoria.</title>
        <authorList>
            <person name="Rat A."/>
            <person name="Naranjo H.D."/>
            <person name="Lebbe L."/>
            <person name="Cnockaert M."/>
            <person name="Krigas N."/>
            <person name="Grigoriadou K."/>
            <person name="Maloupa E."/>
            <person name="Willems A."/>
        </authorList>
    </citation>
    <scope>NUCLEOTIDE SEQUENCE</scope>
    <source>
        <strain evidence="2">LMG 31228</strain>
    </source>
</reference>
<dbReference type="CDD" id="cd07012">
    <property type="entry name" value="PBP2_Bug_TTT"/>
    <property type="match status" value="1"/>
</dbReference>
<name>A0A9X9X716_9PROT</name>
<comment type="caution">
    <text evidence="2">The sequence shown here is derived from an EMBL/GenBank/DDBJ whole genome shotgun (WGS) entry which is preliminary data.</text>
</comment>
<dbReference type="InterPro" id="IPR005064">
    <property type="entry name" value="BUG"/>
</dbReference>
<dbReference type="InterPro" id="IPR042100">
    <property type="entry name" value="Bug_dom1"/>
</dbReference>
<proteinExistence type="inferred from homology"/>
<dbReference type="SUPFAM" id="SSF53850">
    <property type="entry name" value="Periplasmic binding protein-like II"/>
    <property type="match status" value="1"/>
</dbReference>
<dbReference type="AlphaFoldDB" id="A0A9X9X716"/>
<gene>
    <name evidence="2" type="ORF">GXW74_03325</name>
</gene>
<accession>A0A9X9X716</accession>
<dbReference type="PANTHER" id="PTHR42928">
    <property type="entry name" value="TRICARBOXYLATE-BINDING PROTEIN"/>
    <property type="match status" value="1"/>
</dbReference>
<dbReference type="EMBL" id="JAAEDL010000002">
    <property type="protein sequence ID" value="MBR0679502.1"/>
    <property type="molecule type" value="Genomic_DNA"/>
</dbReference>
<evidence type="ECO:0000313" key="3">
    <source>
        <dbReference type="Proteomes" id="UP001138709"/>
    </source>
</evidence>
<keyword evidence="3" id="KW-1185">Reference proteome</keyword>
<organism evidence="2 3">
    <name type="scientific">Neoroseomonas eburnea</name>
    <dbReference type="NCBI Taxonomy" id="1346889"/>
    <lineage>
        <taxon>Bacteria</taxon>
        <taxon>Pseudomonadati</taxon>
        <taxon>Pseudomonadota</taxon>
        <taxon>Alphaproteobacteria</taxon>
        <taxon>Acetobacterales</taxon>
        <taxon>Acetobacteraceae</taxon>
        <taxon>Neoroseomonas</taxon>
    </lineage>
</organism>
<dbReference type="Proteomes" id="UP001138709">
    <property type="component" value="Unassembled WGS sequence"/>
</dbReference>
<dbReference type="PANTHER" id="PTHR42928:SF5">
    <property type="entry name" value="BLR1237 PROTEIN"/>
    <property type="match status" value="1"/>
</dbReference>
<dbReference type="Pfam" id="PF03401">
    <property type="entry name" value="TctC"/>
    <property type="match status" value="1"/>
</dbReference>